<feature type="transmembrane region" description="Helical" evidence="10">
    <location>
        <begin position="83"/>
        <end position="105"/>
    </location>
</feature>
<keyword evidence="4 9" id="KW-0378">Hydrolase</keyword>
<evidence type="ECO:0000256" key="8">
    <source>
        <dbReference type="ARBA" id="ARBA00048336"/>
    </source>
</evidence>
<comment type="caution">
    <text evidence="11">The sequence shown here is derived from an EMBL/GenBank/DDBJ whole genome shotgun (WGS) entry which is preliminary data.</text>
</comment>
<dbReference type="GO" id="GO:0004722">
    <property type="term" value="F:protein serine/threonine phosphatase activity"/>
    <property type="evidence" value="ECO:0007669"/>
    <property type="project" value="UniProtKB-UniRule"/>
</dbReference>
<keyword evidence="6 9" id="KW-0539">Nucleus</keyword>
<dbReference type="Gene3D" id="6.10.140.550">
    <property type="match status" value="1"/>
</dbReference>
<evidence type="ECO:0000256" key="3">
    <source>
        <dbReference type="ARBA" id="ARBA00022664"/>
    </source>
</evidence>
<name>A0A1R3GNA8_9ROSI</name>
<comment type="catalytic activity">
    <reaction evidence="8 9">
        <text>O-phospho-L-threonyl-[protein] + H2O = L-threonyl-[protein] + phosphate</text>
        <dbReference type="Rhea" id="RHEA:47004"/>
        <dbReference type="Rhea" id="RHEA-COMP:11060"/>
        <dbReference type="Rhea" id="RHEA-COMP:11605"/>
        <dbReference type="ChEBI" id="CHEBI:15377"/>
        <dbReference type="ChEBI" id="CHEBI:30013"/>
        <dbReference type="ChEBI" id="CHEBI:43474"/>
        <dbReference type="ChEBI" id="CHEBI:61977"/>
        <dbReference type="EC" id="3.1.3.16"/>
    </reaction>
</comment>
<evidence type="ECO:0000313" key="12">
    <source>
        <dbReference type="Proteomes" id="UP000187203"/>
    </source>
</evidence>
<proteinExistence type="inferred from homology"/>
<dbReference type="GO" id="GO:0006397">
    <property type="term" value="P:mRNA processing"/>
    <property type="evidence" value="ECO:0007669"/>
    <property type="project" value="UniProtKB-KW"/>
</dbReference>
<evidence type="ECO:0000256" key="1">
    <source>
        <dbReference type="ARBA" id="ARBA00004123"/>
    </source>
</evidence>
<evidence type="ECO:0000256" key="7">
    <source>
        <dbReference type="ARBA" id="ARBA00047761"/>
    </source>
</evidence>
<dbReference type="Pfam" id="PF04722">
    <property type="entry name" value="Ssu72"/>
    <property type="match status" value="1"/>
</dbReference>
<dbReference type="EMBL" id="AWUE01022104">
    <property type="protein sequence ID" value="OMO59551.1"/>
    <property type="molecule type" value="Genomic_DNA"/>
</dbReference>
<evidence type="ECO:0000256" key="10">
    <source>
        <dbReference type="SAM" id="Phobius"/>
    </source>
</evidence>
<dbReference type="GO" id="GO:0005634">
    <property type="term" value="C:nucleus"/>
    <property type="evidence" value="ECO:0007669"/>
    <property type="project" value="UniProtKB-SubCell"/>
</dbReference>
<keyword evidence="5 9" id="KW-0904">Protein phosphatase</keyword>
<dbReference type="PANTHER" id="PTHR20383">
    <property type="entry name" value="RNA POLYMERASE II SUBUNIT A C-TERMINAL DOMAIN PHOSPHATASE"/>
    <property type="match status" value="1"/>
</dbReference>
<evidence type="ECO:0000256" key="4">
    <source>
        <dbReference type="ARBA" id="ARBA00022801"/>
    </source>
</evidence>
<keyword evidence="12" id="KW-1185">Reference proteome</keyword>
<evidence type="ECO:0000313" key="11">
    <source>
        <dbReference type="EMBL" id="OMO59551.1"/>
    </source>
</evidence>
<dbReference type="OrthoDB" id="57957at2759"/>
<gene>
    <name evidence="11" type="ORF">COLO4_34165</name>
</gene>
<comment type="subcellular location">
    <subcellularLocation>
        <location evidence="1 9">Nucleus</location>
    </subcellularLocation>
</comment>
<accession>A0A1R3GNA8</accession>
<comment type="catalytic activity">
    <reaction evidence="7 9">
        <text>O-phospho-L-seryl-[protein] + H2O = L-seryl-[protein] + phosphate</text>
        <dbReference type="Rhea" id="RHEA:20629"/>
        <dbReference type="Rhea" id="RHEA-COMP:9863"/>
        <dbReference type="Rhea" id="RHEA-COMP:11604"/>
        <dbReference type="ChEBI" id="CHEBI:15377"/>
        <dbReference type="ChEBI" id="CHEBI:29999"/>
        <dbReference type="ChEBI" id="CHEBI:43474"/>
        <dbReference type="ChEBI" id="CHEBI:83421"/>
        <dbReference type="EC" id="3.1.3.16"/>
    </reaction>
</comment>
<protein>
    <recommendedName>
        <fullName evidence="9">RNA polymerase II subunit A C-terminal domain phosphatase SSU72</fullName>
        <shortName evidence="9">CTD phosphatase SSU72</shortName>
        <ecNumber evidence="9">3.1.3.16</ecNumber>
    </recommendedName>
</protein>
<keyword evidence="10" id="KW-0472">Membrane</keyword>
<dbReference type="AlphaFoldDB" id="A0A1R3GNA8"/>
<keyword evidence="3 9" id="KW-0507">mRNA processing</keyword>
<keyword evidence="10" id="KW-1133">Transmembrane helix</keyword>
<evidence type="ECO:0000256" key="6">
    <source>
        <dbReference type="ARBA" id="ARBA00023242"/>
    </source>
</evidence>
<evidence type="ECO:0000256" key="5">
    <source>
        <dbReference type="ARBA" id="ARBA00022912"/>
    </source>
</evidence>
<keyword evidence="10" id="KW-0812">Transmembrane</keyword>
<organism evidence="11 12">
    <name type="scientific">Corchorus olitorius</name>
    <dbReference type="NCBI Taxonomy" id="93759"/>
    <lineage>
        <taxon>Eukaryota</taxon>
        <taxon>Viridiplantae</taxon>
        <taxon>Streptophyta</taxon>
        <taxon>Embryophyta</taxon>
        <taxon>Tracheophyta</taxon>
        <taxon>Spermatophyta</taxon>
        <taxon>Magnoliopsida</taxon>
        <taxon>eudicotyledons</taxon>
        <taxon>Gunneridae</taxon>
        <taxon>Pentapetalae</taxon>
        <taxon>rosids</taxon>
        <taxon>malvids</taxon>
        <taxon>Malvales</taxon>
        <taxon>Malvaceae</taxon>
        <taxon>Grewioideae</taxon>
        <taxon>Apeibeae</taxon>
        <taxon>Corchorus</taxon>
    </lineage>
</organism>
<evidence type="ECO:0000256" key="9">
    <source>
        <dbReference type="RuleBase" id="RU369031"/>
    </source>
</evidence>
<sequence>MNMFEDLRRKDPELYKRNEILPMLKRNLGVKLTPQRWQDNALLMAYFNIVFTFEELVVLLEYIVLEGDSLSALFPNAQLSLGLVMSVIGYLLTLLVTLILPPAFYPSILRGKVSRIQWPNGRQATVFKGRAQLNHLTHKTQCLKLSCPSKIFMYDTSISFVKLVDSRDITELQLKQSDGQLLIRKKETLLPLETNGISHCHGVLLSLCSS</sequence>
<feature type="transmembrane region" description="Helical" evidence="10">
    <location>
        <begin position="41"/>
        <end position="63"/>
    </location>
</feature>
<comment type="function">
    <text evidence="9">Protein phosphatase that catalyzes the dephosphorylation of the C-terminal domain of RNA polymerase II. Plays a role in RNA processing and termination.</text>
</comment>
<dbReference type="STRING" id="93759.A0A1R3GNA8"/>
<reference evidence="12" key="1">
    <citation type="submission" date="2013-09" db="EMBL/GenBank/DDBJ databases">
        <title>Corchorus olitorius genome sequencing.</title>
        <authorList>
            <person name="Alam M."/>
            <person name="Haque M.S."/>
            <person name="Islam M.S."/>
            <person name="Emdad E.M."/>
            <person name="Islam M.M."/>
            <person name="Ahmed B."/>
            <person name="Halim A."/>
            <person name="Hossen Q.M.M."/>
            <person name="Hossain M.Z."/>
            <person name="Ahmed R."/>
            <person name="Khan M.M."/>
            <person name="Islam R."/>
            <person name="Rashid M.M."/>
            <person name="Khan S.A."/>
            <person name="Rahman M.S."/>
            <person name="Alam M."/>
            <person name="Yahiya A.S."/>
            <person name="Khan M.S."/>
            <person name="Azam M.S."/>
            <person name="Haque T."/>
            <person name="Lashkar M.Z.H."/>
            <person name="Akhand A.I."/>
            <person name="Morshed G."/>
            <person name="Roy S."/>
            <person name="Uddin K.S."/>
            <person name="Rabeya T."/>
            <person name="Hossain A.S."/>
            <person name="Chowdhury A."/>
            <person name="Snigdha A.R."/>
            <person name="Mortoza M.S."/>
            <person name="Matin S.A."/>
            <person name="Hoque S.M.E."/>
            <person name="Islam M.K."/>
            <person name="Roy D.K."/>
            <person name="Haider R."/>
            <person name="Moosa M.M."/>
            <person name="Elias S.M."/>
            <person name="Hasan A.M."/>
            <person name="Jahan S."/>
            <person name="Shafiuddin M."/>
            <person name="Mahmood N."/>
            <person name="Shommy N.S."/>
        </authorList>
    </citation>
    <scope>NUCLEOTIDE SEQUENCE [LARGE SCALE GENOMIC DNA]</scope>
    <source>
        <strain evidence="12">cv. O-4</strain>
    </source>
</reference>
<dbReference type="Proteomes" id="UP000187203">
    <property type="component" value="Unassembled WGS sequence"/>
</dbReference>
<dbReference type="EC" id="3.1.3.16" evidence="9"/>
<comment type="similarity">
    <text evidence="2 9">Belongs to the SSU72 phosphatase family.</text>
</comment>
<dbReference type="InterPro" id="IPR006811">
    <property type="entry name" value="RNA_pol_II_suA"/>
</dbReference>
<evidence type="ECO:0000256" key="2">
    <source>
        <dbReference type="ARBA" id="ARBA00008978"/>
    </source>
</evidence>